<feature type="transmembrane region" description="Helical" evidence="1">
    <location>
        <begin position="41"/>
        <end position="63"/>
    </location>
</feature>
<keyword evidence="1" id="KW-1133">Transmembrane helix</keyword>
<protein>
    <submittedName>
        <fullName evidence="2">Uncharacterized protein</fullName>
    </submittedName>
</protein>
<sequence>MKKLKKWVINILVFYAVIQLLFLFLRHVVFGLIDVPEPYELIVQLAASGITVLLALLITVYLTNGNGDA</sequence>
<evidence type="ECO:0000313" key="2">
    <source>
        <dbReference type="EMBL" id="TYA12047.1"/>
    </source>
</evidence>
<dbReference type="RefSeq" id="WP_148453331.1">
    <property type="nucleotide sequence ID" value="NZ_VSDO01000003.1"/>
</dbReference>
<proteinExistence type="predicted"/>
<feature type="transmembrane region" description="Helical" evidence="1">
    <location>
        <begin position="7"/>
        <end position="29"/>
    </location>
</feature>
<organism evidence="2 3">
    <name type="scientific">Paenibacillus faecis</name>
    <dbReference type="NCBI Taxonomy" id="862114"/>
    <lineage>
        <taxon>Bacteria</taxon>
        <taxon>Bacillati</taxon>
        <taxon>Bacillota</taxon>
        <taxon>Bacilli</taxon>
        <taxon>Bacillales</taxon>
        <taxon>Paenibacillaceae</taxon>
        <taxon>Paenibacillus</taxon>
    </lineage>
</organism>
<keyword evidence="1" id="KW-0472">Membrane</keyword>
<comment type="caution">
    <text evidence="2">The sequence shown here is derived from an EMBL/GenBank/DDBJ whole genome shotgun (WGS) entry which is preliminary data.</text>
</comment>
<evidence type="ECO:0000313" key="3">
    <source>
        <dbReference type="Proteomes" id="UP000325218"/>
    </source>
</evidence>
<reference evidence="2 3" key="1">
    <citation type="submission" date="2019-08" db="EMBL/GenBank/DDBJ databases">
        <title>Genome sequencing of Paenibacillus faecis DSM 23593(T).</title>
        <authorList>
            <person name="Kook J.-K."/>
            <person name="Park S.-N."/>
            <person name="Lim Y.K."/>
        </authorList>
    </citation>
    <scope>NUCLEOTIDE SEQUENCE [LARGE SCALE GENOMIC DNA]</scope>
    <source>
        <strain evidence="2 3">DSM 23593</strain>
    </source>
</reference>
<dbReference type="Proteomes" id="UP000325218">
    <property type="component" value="Unassembled WGS sequence"/>
</dbReference>
<dbReference type="AlphaFoldDB" id="A0A5D0CTA9"/>
<evidence type="ECO:0000256" key="1">
    <source>
        <dbReference type="SAM" id="Phobius"/>
    </source>
</evidence>
<dbReference type="OrthoDB" id="9962565at2"/>
<dbReference type="EMBL" id="VSDO01000003">
    <property type="protein sequence ID" value="TYA12047.1"/>
    <property type="molecule type" value="Genomic_DNA"/>
</dbReference>
<name>A0A5D0CTA9_9BACL</name>
<keyword evidence="1" id="KW-0812">Transmembrane</keyword>
<accession>A0A5D0CTA9</accession>
<gene>
    <name evidence="2" type="ORF">FRY98_15025</name>
</gene>
<keyword evidence="3" id="KW-1185">Reference proteome</keyword>